<dbReference type="EMBL" id="JAFNEN010000439">
    <property type="protein sequence ID" value="KAG8182955.1"/>
    <property type="molecule type" value="Genomic_DNA"/>
</dbReference>
<evidence type="ECO:0000256" key="2">
    <source>
        <dbReference type="ARBA" id="ARBA00022771"/>
    </source>
</evidence>
<evidence type="ECO:0000313" key="10">
    <source>
        <dbReference type="Proteomes" id="UP000827092"/>
    </source>
</evidence>
<dbReference type="Proteomes" id="UP000827092">
    <property type="component" value="Unassembled WGS sequence"/>
</dbReference>
<keyword evidence="3" id="KW-0862">Zinc</keyword>
<protein>
    <recommendedName>
        <fullName evidence="8">THAP-type domain-containing protein</fullName>
    </recommendedName>
</protein>
<evidence type="ECO:0000256" key="4">
    <source>
        <dbReference type="ARBA" id="ARBA00023125"/>
    </source>
</evidence>
<dbReference type="InterPro" id="IPR006612">
    <property type="entry name" value="THAP_Znf"/>
</dbReference>
<name>A0AAV6UEV3_9ARAC</name>
<dbReference type="SUPFAM" id="SSF57716">
    <property type="entry name" value="Glucocorticoid receptor-like (DNA-binding domain)"/>
    <property type="match status" value="1"/>
</dbReference>
<feature type="compositionally biased region" description="Polar residues" evidence="7">
    <location>
        <begin position="463"/>
        <end position="486"/>
    </location>
</feature>
<dbReference type="Pfam" id="PF05485">
    <property type="entry name" value="THAP"/>
    <property type="match status" value="1"/>
</dbReference>
<feature type="domain" description="THAP-type" evidence="8">
    <location>
        <begin position="1"/>
        <end position="69"/>
    </location>
</feature>
<feature type="region of interest" description="Disordered" evidence="7">
    <location>
        <begin position="651"/>
        <end position="685"/>
    </location>
</feature>
<evidence type="ECO:0000256" key="1">
    <source>
        <dbReference type="ARBA" id="ARBA00022723"/>
    </source>
</evidence>
<evidence type="ECO:0000256" key="3">
    <source>
        <dbReference type="ARBA" id="ARBA00022833"/>
    </source>
</evidence>
<dbReference type="GO" id="GO:0003677">
    <property type="term" value="F:DNA binding"/>
    <property type="evidence" value="ECO:0007669"/>
    <property type="project" value="UniProtKB-UniRule"/>
</dbReference>
<keyword evidence="10" id="KW-1185">Reference proteome</keyword>
<feature type="region of interest" description="Disordered" evidence="7">
    <location>
        <begin position="459"/>
        <end position="488"/>
    </location>
</feature>
<gene>
    <name evidence="9" type="ORF">JTE90_003333</name>
</gene>
<dbReference type="GO" id="GO:0008270">
    <property type="term" value="F:zinc ion binding"/>
    <property type="evidence" value="ECO:0007669"/>
    <property type="project" value="UniProtKB-KW"/>
</dbReference>
<evidence type="ECO:0000313" key="9">
    <source>
        <dbReference type="EMBL" id="KAG8182955.1"/>
    </source>
</evidence>
<feature type="region of interest" description="Disordered" evidence="7">
    <location>
        <begin position="228"/>
        <end position="247"/>
    </location>
</feature>
<proteinExistence type="predicted"/>
<feature type="compositionally biased region" description="Polar residues" evidence="7">
    <location>
        <begin position="669"/>
        <end position="685"/>
    </location>
</feature>
<sequence>MDSSITLHNFPQDPRQSVKWIQEINSAYKKPDNAPQWFPKANSVICSKHFQATDFSNDVLKPKAVPTIFINRTDQPTCAKQAAEVSKVAPAVIPKPQEEATIAQSKPDEDIKDILARGSDLFNKNMAIAKSLEDPMPAPDELSKENEDAGLPELNLDMSLADLQSKLTTPAKAQADIQKDNESTPINGKLASTPKEKTQVSGKRKLEEEPQFDFIKIGENKYLKIQRAPPSENASTSNANKSGGKPDELLVNMLTKNCSAVEKQNVIDALTKYNMSQPVTINSTSNTTATVPKMVTSNSEGKLEITPQSQFIKIGDGKYLKISRLPTDANKPLTSTPITPSTIIIKKAPIRGAKGNVFSTPSGITTPKNNNFKQKAKNINSKPSAKKINPRGKNNSPNKKRSKKSDSDSEEDISSGSDESSDEDLPTLEELTDVSNKNVTVSDSNLFQSIDEIIDQVAKSGPGSVSNEQPEANNSINESPTTSLNLDTPKMMSTKKKKYKRSYFKFGTMPAFRLSLEEENGLLKSKIKELEKRSVMPINQQTALERENIILKREVEKLKKEASQAPKDNIYKKLKAITEESGKGDASAAYILDQINCFQAKMPKFSNSTYLHCALLCRKNTQAYELFRKAELFRLPAFNTVDRFMRRHPDMNLTGKTNPGDIKHGIDPNNMSQNKDPNKPNLVQLNKSPKRAPVQVLTNSQRAGAPHGFPRHNELEMSTVEVDTSNSELREVVLETGEVVQCYASDICMGEDGHQYFIMRDDHSNSHSHHSMTHSQDVYVPNAAGQLQYTETEVAIATGMIS</sequence>
<reference evidence="9 10" key="1">
    <citation type="journal article" date="2022" name="Nat. Ecol. Evol.">
        <title>A masculinizing supergene underlies an exaggerated male reproductive morph in a spider.</title>
        <authorList>
            <person name="Hendrickx F."/>
            <person name="De Corte Z."/>
            <person name="Sonet G."/>
            <person name="Van Belleghem S.M."/>
            <person name="Kostlbacher S."/>
            <person name="Vangestel C."/>
        </authorList>
    </citation>
    <scope>NUCLEOTIDE SEQUENCE [LARGE SCALE GENOMIC DNA]</scope>
    <source>
        <strain evidence="9">W744_W776</strain>
    </source>
</reference>
<feature type="coiled-coil region" evidence="6">
    <location>
        <begin position="513"/>
        <end position="561"/>
    </location>
</feature>
<keyword evidence="4 5" id="KW-0238">DNA-binding</keyword>
<organism evidence="9 10">
    <name type="scientific">Oedothorax gibbosus</name>
    <dbReference type="NCBI Taxonomy" id="931172"/>
    <lineage>
        <taxon>Eukaryota</taxon>
        <taxon>Metazoa</taxon>
        <taxon>Ecdysozoa</taxon>
        <taxon>Arthropoda</taxon>
        <taxon>Chelicerata</taxon>
        <taxon>Arachnida</taxon>
        <taxon>Araneae</taxon>
        <taxon>Araneomorphae</taxon>
        <taxon>Entelegynae</taxon>
        <taxon>Araneoidea</taxon>
        <taxon>Linyphiidae</taxon>
        <taxon>Erigoninae</taxon>
        <taxon>Oedothorax</taxon>
    </lineage>
</organism>
<feature type="compositionally biased region" description="Polar residues" evidence="7">
    <location>
        <begin position="232"/>
        <end position="241"/>
    </location>
</feature>
<evidence type="ECO:0000256" key="6">
    <source>
        <dbReference type="SAM" id="Coils"/>
    </source>
</evidence>
<evidence type="ECO:0000256" key="7">
    <source>
        <dbReference type="SAM" id="MobiDB-lite"/>
    </source>
</evidence>
<feature type="compositionally biased region" description="Basic and acidic residues" evidence="7">
    <location>
        <begin position="194"/>
        <end position="206"/>
    </location>
</feature>
<comment type="caution">
    <text evidence="9">The sequence shown here is derived from an EMBL/GenBank/DDBJ whole genome shotgun (WGS) entry which is preliminary data.</text>
</comment>
<keyword evidence="6" id="KW-0175">Coiled coil</keyword>
<accession>A0AAV6UEV3</accession>
<evidence type="ECO:0000259" key="8">
    <source>
        <dbReference type="PROSITE" id="PS50950"/>
    </source>
</evidence>
<feature type="region of interest" description="Disordered" evidence="7">
    <location>
        <begin position="169"/>
        <end position="206"/>
    </location>
</feature>
<dbReference type="SMART" id="SM00692">
    <property type="entry name" value="DM3"/>
    <property type="match status" value="1"/>
</dbReference>
<evidence type="ECO:0000256" key="5">
    <source>
        <dbReference type="PROSITE-ProRule" id="PRU00309"/>
    </source>
</evidence>
<dbReference type="SMART" id="SM00980">
    <property type="entry name" value="THAP"/>
    <property type="match status" value="1"/>
</dbReference>
<feature type="compositionally biased region" description="Acidic residues" evidence="7">
    <location>
        <begin position="408"/>
        <end position="432"/>
    </location>
</feature>
<dbReference type="PROSITE" id="PS50950">
    <property type="entry name" value="ZF_THAP"/>
    <property type="match status" value="1"/>
</dbReference>
<keyword evidence="2 5" id="KW-0863">Zinc-finger</keyword>
<dbReference type="AlphaFoldDB" id="A0AAV6UEV3"/>
<feature type="region of interest" description="Disordered" evidence="7">
    <location>
        <begin position="356"/>
        <end position="436"/>
    </location>
</feature>
<feature type="compositionally biased region" description="Polar residues" evidence="7">
    <location>
        <begin position="357"/>
        <end position="383"/>
    </location>
</feature>
<keyword evidence="1" id="KW-0479">Metal-binding</keyword>